<dbReference type="AlphaFoldDB" id="A0A6V8HEF2"/>
<evidence type="ECO:0000256" key="1">
    <source>
        <dbReference type="SAM" id="MobiDB-lite"/>
    </source>
</evidence>
<sequence>MANEISTWETAPSLLSLVSIGTHRLFVSVSGPPRHAQSQSNASDTGLVAGYTYNITWTNDPIVIIFPGAGESSSSWPRVQESVSRFARILVYDRTGLGKSESRPNTNTDNDKNNANSTKGAAIIAAEELCTLLDALHITGPYVLVAHSYGAIVAREFLHLRSNQVAGMVLADASTGRQPEYFRLPDTNMNSVMGNLKFSAVTGLRANAQLSSEEWRTRAIEMSQSASAIQAEVAGYETVCRQLGEKNQFKERVLGDKPLSVIKCQSFRDYEKMYEAGVEARNGTVEQRQAFRDLLDKWDSRSEELQREQLQLSSNVRWVEVSGCGHHVNILRPDVIVQEIQWVLGRSKDELRL</sequence>
<dbReference type="PANTHER" id="PTHR43139:SF52">
    <property type="entry name" value="SI:DKEY-122A22.2"/>
    <property type="match status" value="1"/>
</dbReference>
<dbReference type="GO" id="GO:0005783">
    <property type="term" value="C:endoplasmic reticulum"/>
    <property type="evidence" value="ECO:0007669"/>
    <property type="project" value="TreeGrafter"/>
</dbReference>
<evidence type="ECO:0000313" key="4">
    <source>
        <dbReference type="Proteomes" id="UP000053095"/>
    </source>
</evidence>
<dbReference type="PANTHER" id="PTHR43139">
    <property type="entry name" value="SI:DKEY-122A22.2"/>
    <property type="match status" value="1"/>
</dbReference>
<keyword evidence="4" id="KW-1185">Reference proteome</keyword>
<comment type="caution">
    <text evidence="3">The sequence shown here is derived from an EMBL/GenBank/DDBJ whole genome shotgun (WGS) entry which is preliminary data.</text>
</comment>
<dbReference type="InterPro" id="IPR052370">
    <property type="entry name" value="Meta-cleavage_hydrolase"/>
</dbReference>
<accession>A0A6V8HEF2</accession>
<evidence type="ECO:0000313" key="3">
    <source>
        <dbReference type="EMBL" id="GAM39860.1"/>
    </source>
</evidence>
<dbReference type="GO" id="GO:0016787">
    <property type="term" value="F:hydrolase activity"/>
    <property type="evidence" value="ECO:0007669"/>
    <property type="project" value="UniProtKB-KW"/>
</dbReference>
<dbReference type="Proteomes" id="UP000053095">
    <property type="component" value="Unassembled WGS sequence"/>
</dbReference>
<protein>
    <submittedName>
        <fullName evidence="3">Alpha/beta fold family hydrolase</fullName>
    </submittedName>
</protein>
<feature type="compositionally biased region" description="Low complexity" evidence="1">
    <location>
        <begin position="105"/>
        <end position="116"/>
    </location>
</feature>
<gene>
    <name evidence="3" type="ORF">TCE0_034r11745</name>
</gene>
<dbReference type="Gene3D" id="3.40.50.1820">
    <property type="entry name" value="alpha/beta hydrolase"/>
    <property type="match status" value="1"/>
</dbReference>
<reference evidence="4" key="1">
    <citation type="journal article" date="2015" name="Genome Announc.">
        <title>Draft genome sequence of Talaromyces cellulolyticus strain Y-94, a source of lignocellulosic biomass-degrading enzymes.</title>
        <authorList>
            <person name="Fujii T."/>
            <person name="Koike H."/>
            <person name="Sawayama S."/>
            <person name="Yano S."/>
            <person name="Inoue H."/>
        </authorList>
    </citation>
    <scope>NUCLEOTIDE SEQUENCE [LARGE SCALE GENOMIC DNA]</scope>
    <source>
        <strain evidence="4">Y-94</strain>
    </source>
</reference>
<feature type="domain" description="AB hydrolase-1" evidence="2">
    <location>
        <begin position="63"/>
        <end position="338"/>
    </location>
</feature>
<organism evidence="3 4">
    <name type="scientific">Talaromyces pinophilus</name>
    <name type="common">Penicillium pinophilum</name>
    <dbReference type="NCBI Taxonomy" id="128442"/>
    <lineage>
        <taxon>Eukaryota</taxon>
        <taxon>Fungi</taxon>
        <taxon>Dikarya</taxon>
        <taxon>Ascomycota</taxon>
        <taxon>Pezizomycotina</taxon>
        <taxon>Eurotiomycetes</taxon>
        <taxon>Eurotiomycetidae</taxon>
        <taxon>Eurotiales</taxon>
        <taxon>Trichocomaceae</taxon>
        <taxon>Talaromyces</taxon>
        <taxon>Talaromyces sect. Talaromyces</taxon>
    </lineage>
</organism>
<keyword evidence="3" id="KW-0378">Hydrolase</keyword>
<dbReference type="EMBL" id="DF933830">
    <property type="protein sequence ID" value="GAM39860.1"/>
    <property type="molecule type" value="Genomic_DNA"/>
</dbReference>
<proteinExistence type="predicted"/>
<name>A0A6V8HEF2_TALPI</name>
<dbReference type="InterPro" id="IPR000073">
    <property type="entry name" value="AB_hydrolase_1"/>
</dbReference>
<dbReference type="Pfam" id="PF12697">
    <property type="entry name" value="Abhydrolase_6"/>
    <property type="match status" value="1"/>
</dbReference>
<feature type="region of interest" description="Disordered" evidence="1">
    <location>
        <begin position="97"/>
        <end position="116"/>
    </location>
</feature>
<evidence type="ECO:0000259" key="2">
    <source>
        <dbReference type="Pfam" id="PF12697"/>
    </source>
</evidence>
<dbReference type="SUPFAM" id="SSF53474">
    <property type="entry name" value="alpha/beta-Hydrolases"/>
    <property type="match status" value="1"/>
</dbReference>
<dbReference type="InterPro" id="IPR029058">
    <property type="entry name" value="AB_hydrolase_fold"/>
</dbReference>